<keyword evidence="5" id="KW-0597">Phosphoprotein</keyword>
<evidence type="ECO:0000313" key="12">
    <source>
        <dbReference type="EMBL" id="GGD28608.1"/>
    </source>
</evidence>
<keyword evidence="7" id="KW-0418">Kinase</keyword>
<dbReference type="Pfam" id="PF02518">
    <property type="entry name" value="HATPase_c"/>
    <property type="match status" value="1"/>
</dbReference>
<evidence type="ECO:0000256" key="7">
    <source>
        <dbReference type="ARBA" id="ARBA00022777"/>
    </source>
</evidence>
<dbReference type="InterPro" id="IPR003594">
    <property type="entry name" value="HATPase_dom"/>
</dbReference>
<dbReference type="PROSITE" id="PS50109">
    <property type="entry name" value="HIS_KIN"/>
    <property type="match status" value="1"/>
</dbReference>
<reference evidence="13" key="1">
    <citation type="journal article" date="2019" name="Int. J. Syst. Evol. Microbiol.">
        <title>The Global Catalogue of Microorganisms (GCM) 10K type strain sequencing project: providing services to taxonomists for standard genome sequencing and annotation.</title>
        <authorList>
            <consortium name="The Broad Institute Genomics Platform"/>
            <consortium name="The Broad Institute Genome Sequencing Center for Infectious Disease"/>
            <person name="Wu L."/>
            <person name="Ma J."/>
        </authorList>
    </citation>
    <scope>NUCLEOTIDE SEQUENCE [LARGE SCALE GENOMIC DNA]</scope>
    <source>
        <strain evidence="13">CCM 7403</strain>
    </source>
</reference>
<dbReference type="InterPro" id="IPR004358">
    <property type="entry name" value="Sig_transdc_His_kin-like_C"/>
</dbReference>
<dbReference type="InterPro" id="IPR003661">
    <property type="entry name" value="HisK_dim/P_dom"/>
</dbReference>
<dbReference type="PANTHER" id="PTHR44936">
    <property type="entry name" value="SENSOR PROTEIN CREC"/>
    <property type="match status" value="1"/>
</dbReference>
<evidence type="ECO:0000256" key="3">
    <source>
        <dbReference type="ARBA" id="ARBA00012438"/>
    </source>
</evidence>
<dbReference type="RefSeq" id="WP_188422308.1">
    <property type="nucleotide sequence ID" value="NZ_BMCK01000005.1"/>
</dbReference>
<dbReference type="Pfam" id="PF00512">
    <property type="entry name" value="HisKA"/>
    <property type="match status" value="1"/>
</dbReference>
<keyword evidence="6" id="KW-0808">Transferase</keyword>
<comment type="caution">
    <text evidence="12">The sequence shown here is derived from an EMBL/GenBank/DDBJ whole genome shotgun (WGS) entry which is preliminary data.</text>
</comment>
<name>A0ABQ1QJV2_9ACTN</name>
<protein>
    <recommendedName>
        <fullName evidence="3">histidine kinase</fullName>
        <ecNumber evidence="3">2.7.13.3</ecNumber>
    </recommendedName>
</protein>
<comment type="subcellular location">
    <subcellularLocation>
        <location evidence="2">Cell membrane</location>
        <topology evidence="2">Multi-pass membrane protein</topology>
    </subcellularLocation>
</comment>
<proteinExistence type="predicted"/>
<dbReference type="SMART" id="SM00387">
    <property type="entry name" value="HATPase_c"/>
    <property type="match status" value="1"/>
</dbReference>
<dbReference type="Gene3D" id="3.30.565.10">
    <property type="entry name" value="Histidine kinase-like ATPase, C-terminal domain"/>
    <property type="match status" value="1"/>
</dbReference>
<evidence type="ECO:0000259" key="10">
    <source>
        <dbReference type="PROSITE" id="PS50109"/>
    </source>
</evidence>
<evidence type="ECO:0000256" key="4">
    <source>
        <dbReference type="ARBA" id="ARBA00022475"/>
    </source>
</evidence>
<gene>
    <name evidence="12" type="ORF">GCM10007231_30160</name>
</gene>
<organism evidence="12 13">
    <name type="scientific">Nocardioides daphniae</name>
    <dbReference type="NCBI Taxonomy" id="402297"/>
    <lineage>
        <taxon>Bacteria</taxon>
        <taxon>Bacillati</taxon>
        <taxon>Actinomycetota</taxon>
        <taxon>Actinomycetes</taxon>
        <taxon>Propionibacteriales</taxon>
        <taxon>Nocardioidaceae</taxon>
        <taxon>Nocardioides</taxon>
    </lineage>
</organism>
<keyword evidence="4" id="KW-1003">Cell membrane</keyword>
<evidence type="ECO:0000256" key="2">
    <source>
        <dbReference type="ARBA" id="ARBA00004651"/>
    </source>
</evidence>
<comment type="catalytic activity">
    <reaction evidence="1">
        <text>ATP + protein L-histidine = ADP + protein N-phospho-L-histidine.</text>
        <dbReference type="EC" id="2.7.13.3"/>
    </reaction>
</comment>
<feature type="domain" description="Histidine kinase" evidence="10">
    <location>
        <begin position="154"/>
        <end position="370"/>
    </location>
</feature>
<evidence type="ECO:0000313" key="13">
    <source>
        <dbReference type="Proteomes" id="UP000630594"/>
    </source>
</evidence>
<dbReference type="SUPFAM" id="SSF47384">
    <property type="entry name" value="Homodimeric domain of signal transducing histidine kinase"/>
    <property type="match status" value="1"/>
</dbReference>
<evidence type="ECO:0000256" key="9">
    <source>
        <dbReference type="ARBA" id="ARBA00023026"/>
    </source>
</evidence>
<dbReference type="InterPro" id="IPR035965">
    <property type="entry name" value="PAS-like_dom_sf"/>
</dbReference>
<dbReference type="PANTHER" id="PTHR44936:SF9">
    <property type="entry name" value="SENSOR PROTEIN CREC"/>
    <property type="match status" value="1"/>
</dbReference>
<evidence type="ECO:0000259" key="11">
    <source>
        <dbReference type="PROSITE" id="PS50113"/>
    </source>
</evidence>
<dbReference type="SMART" id="SM00388">
    <property type="entry name" value="HisKA"/>
    <property type="match status" value="1"/>
</dbReference>
<keyword evidence="13" id="KW-1185">Reference proteome</keyword>
<dbReference type="InterPro" id="IPR013656">
    <property type="entry name" value="PAS_4"/>
</dbReference>
<dbReference type="SUPFAM" id="SSF55874">
    <property type="entry name" value="ATPase domain of HSP90 chaperone/DNA topoisomerase II/histidine kinase"/>
    <property type="match status" value="1"/>
</dbReference>
<feature type="domain" description="PAC" evidence="11">
    <location>
        <begin position="91"/>
        <end position="146"/>
    </location>
</feature>
<dbReference type="Pfam" id="PF08448">
    <property type="entry name" value="PAS_4"/>
    <property type="match status" value="1"/>
</dbReference>
<dbReference type="InterPro" id="IPR005467">
    <property type="entry name" value="His_kinase_dom"/>
</dbReference>
<evidence type="ECO:0000256" key="6">
    <source>
        <dbReference type="ARBA" id="ARBA00022679"/>
    </source>
</evidence>
<dbReference type="InterPro" id="IPR050980">
    <property type="entry name" value="2C_sensor_his_kinase"/>
</dbReference>
<dbReference type="EMBL" id="BMCK01000005">
    <property type="protein sequence ID" value="GGD28608.1"/>
    <property type="molecule type" value="Genomic_DNA"/>
</dbReference>
<dbReference type="InterPro" id="IPR036097">
    <property type="entry name" value="HisK_dim/P_sf"/>
</dbReference>
<dbReference type="InterPro" id="IPR000700">
    <property type="entry name" value="PAS-assoc_C"/>
</dbReference>
<dbReference type="CDD" id="cd00082">
    <property type="entry name" value="HisKA"/>
    <property type="match status" value="1"/>
</dbReference>
<dbReference type="EC" id="2.7.13.3" evidence="3"/>
<accession>A0ABQ1QJV2</accession>
<evidence type="ECO:0000256" key="5">
    <source>
        <dbReference type="ARBA" id="ARBA00022553"/>
    </source>
</evidence>
<dbReference type="Gene3D" id="1.10.287.130">
    <property type="match status" value="1"/>
</dbReference>
<evidence type="ECO:0000256" key="8">
    <source>
        <dbReference type="ARBA" id="ARBA00023012"/>
    </source>
</evidence>
<dbReference type="Gene3D" id="3.30.450.20">
    <property type="entry name" value="PAS domain"/>
    <property type="match status" value="1"/>
</dbReference>
<dbReference type="PRINTS" id="PR00344">
    <property type="entry name" value="BCTRLSENSOR"/>
</dbReference>
<keyword evidence="9" id="KW-0843">Virulence</keyword>
<dbReference type="SUPFAM" id="SSF55785">
    <property type="entry name" value="PYP-like sensor domain (PAS domain)"/>
    <property type="match status" value="1"/>
</dbReference>
<evidence type="ECO:0000256" key="1">
    <source>
        <dbReference type="ARBA" id="ARBA00000085"/>
    </source>
</evidence>
<sequence>MPADERAPAPQEALRGILLDALLHDTTLAVAVSDAEGTVTLMSPALEALVENDFAPVPAESIATHFQVRTEDGSRLLTPAEEPLNRARLGASFHDQVVSLEFGEERRVHLRCSGAPLLADDGSVQGGIVIFTDITAQRALEREQAELRERLIDTVNHELRTPLTALLGHAELLEDLGPQLPEWAARSLRAVLDAGERMRDLVGSVSDLVDLEAAGHVTLASEDLTDVVRQCLDRVRQTLERPDVTVELHAPPESLDADIDGALLCRALTALLANAVQHSPPDATVRIDVVGTPAVVSVQVSDHGPGIAAAERARLVRPFERGSSDLTGPRGRGLGLPLAHAVALAHHGTLALRDNEPHGLVAVLMLPRRRPMSRG</sequence>
<dbReference type="InterPro" id="IPR036890">
    <property type="entry name" value="HATPase_C_sf"/>
</dbReference>
<dbReference type="Proteomes" id="UP000630594">
    <property type="component" value="Unassembled WGS sequence"/>
</dbReference>
<keyword evidence="8" id="KW-0902">Two-component regulatory system</keyword>
<keyword evidence="4" id="KW-0472">Membrane</keyword>
<dbReference type="PROSITE" id="PS50113">
    <property type="entry name" value="PAC"/>
    <property type="match status" value="1"/>
</dbReference>